<dbReference type="SUPFAM" id="SSF48208">
    <property type="entry name" value="Six-hairpin glycosidases"/>
    <property type="match status" value="1"/>
</dbReference>
<dbReference type="Gene3D" id="3.40.30.10">
    <property type="entry name" value="Glutaredoxin"/>
    <property type="match status" value="1"/>
</dbReference>
<protein>
    <submittedName>
        <fullName evidence="2">Thymidylate kinase</fullName>
        <ecNumber evidence="2">2.7.4.9</ecNumber>
    </submittedName>
</protein>
<dbReference type="CDD" id="cd02955">
    <property type="entry name" value="SSP411"/>
    <property type="match status" value="1"/>
</dbReference>
<feature type="domain" description="Spermatogenesis-associated protein 20-like TRX" evidence="1">
    <location>
        <begin position="7"/>
        <end position="168"/>
    </location>
</feature>
<dbReference type="InterPro" id="IPR012341">
    <property type="entry name" value="6hp_glycosidase-like_sf"/>
</dbReference>
<evidence type="ECO:0000313" key="3">
    <source>
        <dbReference type="Proteomes" id="UP001157733"/>
    </source>
</evidence>
<dbReference type="PANTHER" id="PTHR42899:SF1">
    <property type="entry name" value="SPERMATOGENESIS-ASSOCIATED PROTEIN 20"/>
    <property type="match status" value="1"/>
</dbReference>
<dbReference type="InterPro" id="IPR004879">
    <property type="entry name" value="Ssp411-like_TRX"/>
</dbReference>
<evidence type="ECO:0000259" key="1">
    <source>
        <dbReference type="Pfam" id="PF03190"/>
    </source>
</evidence>
<dbReference type="InterPro" id="IPR036249">
    <property type="entry name" value="Thioredoxin-like_sf"/>
</dbReference>
<keyword evidence="2" id="KW-0418">Kinase</keyword>
<sequence length="695" mass="78905">MTEHQYTNKLIHEKSPYLLQHAHNPVDWHPWGTEAFELAKKANKPLLVSIGYATCHWCHVMERESFENPEIAEYLNQHFVPIKVDREERPDVDSIYMKSVQAFGQQGGWPLNVFVTPDGIPFYGGTYYPSVGRYGLPSFLEVLTFLDKTWREEPEKVQKQGAALINYLKGAAKDEQSTGGTVEELGFHGEDKTRQFYTEYYDKLHHGFLFQQQNKFPPSMGLSLLLRYHHRTGDAQVLEIVENTLRAMKHGGIYDQIGGGLSRYSTDHQWLVPHFEKMLYDNALFVTALIETYQVTGKQEFADHANDVLQYIDRDMTSPEGAFFSAEDADSEGVEGKFYVWTQEEIEKILGRETASIAIPYYNVLPNGNWENKNILHVKRSPEQIAKDLGLPLDHVHDKIAEAREKLLAVRGQRIRPLLDDKVLTSWNGLMIRAMAQVGRVLDDADRIAKAEKALGFIWDTLRTPEGKLLRRWREGEARYDGYLCDYTSIALACCDLYEATYNPDYIDKAVALMAAVEEKFGNDGAFYETAIDAEQLIVRQVSGYDGVEPSGNSSAAMALLKLAALTQNVEYERRAEKILLAFFDEVTEYGINSSFMMQAAHLYLGGCKQVAVRGVQSDASLEAMWRLMRRRFFPNTVFAFALDTDTDAQRVPLLADKPPLQGKTTAYVCQHGSCLPPVTSVPELKNHVDDYRQG</sequence>
<dbReference type="InterPro" id="IPR024705">
    <property type="entry name" value="Ssp411"/>
</dbReference>
<gene>
    <name evidence="2" type="ORF">NSPWAT_2351</name>
</gene>
<proteinExistence type="predicted"/>
<dbReference type="InterPro" id="IPR008928">
    <property type="entry name" value="6-hairpin_glycosidase_sf"/>
</dbReference>
<reference evidence="2 3" key="1">
    <citation type="submission" date="2022-09" db="EMBL/GenBank/DDBJ databases">
        <authorList>
            <person name="Kop L."/>
        </authorList>
    </citation>
    <scope>NUCLEOTIDE SEQUENCE [LARGE SCALE GENOMIC DNA]</scope>
    <source>
        <strain evidence="2 3">347</strain>
    </source>
</reference>
<dbReference type="EC" id="2.7.4.9" evidence="2"/>
<organism evidence="2 3">
    <name type="scientific">Nitrospina watsonii</name>
    <dbReference type="NCBI Taxonomy" id="1323948"/>
    <lineage>
        <taxon>Bacteria</taxon>
        <taxon>Pseudomonadati</taxon>
        <taxon>Nitrospinota/Tectimicrobiota group</taxon>
        <taxon>Nitrospinota</taxon>
        <taxon>Nitrospinia</taxon>
        <taxon>Nitrospinales</taxon>
        <taxon>Nitrospinaceae</taxon>
        <taxon>Nitrospina</taxon>
    </lineage>
</organism>
<dbReference type="SUPFAM" id="SSF52833">
    <property type="entry name" value="Thioredoxin-like"/>
    <property type="match status" value="1"/>
</dbReference>
<dbReference type="PANTHER" id="PTHR42899">
    <property type="entry name" value="SPERMATOGENESIS-ASSOCIATED PROTEIN 20"/>
    <property type="match status" value="1"/>
</dbReference>
<keyword evidence="3" id="KW-1185">Reference proteome</keyword>
<name>A0ABN8W235_9BACT</name>
<dbReference type="RefSeq" id="WP_282012056.1">
    <property type="nucleotide sequence ID" value="NZ_OX336137.1"/>
</dbReference>
<dbReference type="Gene3D" id="1.50.10.20">
    <property type="match status" value="1"/>
</dbReference>
<dbReference type="Gene3D" id="1.50.10.10">
    <property type="match status" value="1"/>
</dbReference>
<dbReference type="PIRSF" id="PIRSF006402">
    <property type="entry name" value="UCP006402_thioredoxin"/>
    <property type="match status" value="1"/>
</dbReference>
<evidence type="ECO:0000313" key="2">
    <source>
        <dbReference type="EMBL" id="CAI2719207.1"/>
    </source>
</evidence>
<dbReference type="Proteomes" id="UP001157733">
    <property type="component" value="Chromosome"/>
</dbReference>
<dbReference type="EMBL" id="OX336137">
    <property type="protein sequence ID" value="CAI2719207.1"/>
    <property type="molecule type" value="Genomic_DNA"/>
</dbReference>
<dbReference type="GO" id="GO:0004798">
    <property type="term" value="F:dTMP kinase activity"/>
    <property type="evidence" value="ECO:0007669"/>
    <property type="project" value="UniProtKB-EC"/>
</dbReference>
<keyword evidence="2" id="KW-0808">Transferase</keyword>
<accession>A0ABN8W235</accession>
<dbReference type="Pfam" id="PF03190">
    <property type="entry name" value="Thioredox_DsbH"/>
    <property type="match status" value="1"/>
</dbReference>